<dbReference type="RefSeq" id="WP_273629260.1">
    <property type="nucleotide sequence ID" value="NZ_CP117167.1"/>
</dbReference>
<feature type="transmembrane region" description="Helical" evidence="6">
    <location>
        <begin position="668"/>
        <end position="689"/>
    </location>
</feature>
<dbReference type="InterPro" id="IPR003838">
    <property type="entry name" value="ABC3_permease_C"/>
</dbReference>
<organism evidence="9 10">
    <name type="scientific">Mucilaginibacter jinjuensis</name>
    <dbReference type="NCBI Taxonomy" id="1176721"/>
    <lineage>
        <taxon>Bacteria</taxon>
        <taxon>Pseudomonadati</taxon>
        <taxon>Bacteroidota</taxon>
        <taxon>Sphingobacteriia</taxon>
        <taxon>Sphingobacteriales</taxon>
        <taxon>Sphingobacteriaceae</taxon>
        <taxon>Mucilaginibacter</taxon>
    </lineage>
</organism>
<comment type="subcellular location">
    <subcellularLocation>
        <location evidence="1">Cell membrane</location>
        <topology evidence="1">Multi-pass membrane protein</topology>
    </subcellularLocation>
</comment>
<dbReference type="Pfam" id="PF02687">
    <property type="entry name" value="FtsX"/>
    <property type="match status" value="2"/>
</dbReference>
<proteinExistence type="predicted"/>
<evidence type="ECO:0000256" key="5">
    <source>
        <dbReference type="ARBA" id="ARBA00023136"/>
    </source>
</evidence>
<dbReference type="Proteomes" id="UP001216139">
    <property type="component" value="Chromosome"/>
</dbReference>
<dbReference type="PROSITE" id="PS51257">
    <property type="entry name" value="PROKAR_LIPOPROTEIN"/>
    <property type="match status" value="1"/>
</dbReference>
<evidence type="ECO:0000259" key="8">
    <source>
        <dbReference type="Pfam" id="PF12704"/>
    </source>
</evidence>
<feature type="domain" description="MacB-like periplasmic core" evidence="8">
    <location>
        <begin position="20"/>
        <end position="242"/>
    </location>
</feature>
<sequence>MIRNYLKIAWRNLVKDKQFTLLNVLGLSAGLACTLLIYLWVHDEVSYDKFFDKNDQIYQVMEHRKGGNQQLTDESSGLVSEVLKLQNPEVQYAAAIAPPDWFQKFTLSNGDKNIKAVGQYAGKDYFNIFSFKMLQGERGKVLNNKNGIVISDELAKKLFGTTDNAIGKPIKFQQDKYFYVSGVFEKLPAHSSQQFDFTLSFDYLAEVPGQQWVKSWENGGPHNFVMLKKGTDIDAFNKKIASLVTKNSKDTARTTFVTRFSDNYLQNTFIHGSRVSGRAEYVKLFSLVAIFILVIACINFMNLSTAKASGRMKEVGIKKVVGAPRIQLIIQFLSESLLMAIFTMIIAIGIAWLLLPQFNQLTGKQIQLHFDAQLILMLIGITIFTGLAAGSYPALYLSKFKPLAILKGKFTSSFSELLARKGLVVFQFTLSVMLIVAVLVVYKQIQYIQSTKPGYNKDNVIRFDSEGKLLGNEETFTAELRTIPGVVDASFTQHNLVGRNFGTAVVSWEGNNDQTTYFEGFYGGYKFVETMGMQMAAGRAFSKNYGDESNKVLLNETAVAAMHLTNPVGKTIKIFNQPLQVIGVVKDFHYESLHQAVTPSYIELAVDNSPWYKIMVRIKGADQKETIARIQHLYESFNPGFPFSYNFLDEAYQKQYETEARVSTIAQYFSFLAILISCLGLFGLVAFTAQKRQKEIGVRKVIGASVNGITIMLAKDFLKLVFIAVAIAFPIAWWVMYQWLQGFAYRISIDPGVFIISGTSILLITILTVSFQAIKAAMANPVKSLRSE</sequence>
<keyword evidence="5 6" id="KW-0472">Membrane</keyword>
<feature type="transmembrane region" description="Helical" evidence="6">
    <location>
        <begin position="720"/>
        <end position="740"/>
    </location>
</feature>
<name>A0ABY7T3W5_9SPHI</name>
<evidence type="ECO:0000313" key="9">
    <source>
        <dbReference type="EMBL" id="WCT11071.1"/>
    </source>
</evidence>
<evidence type="ECO:0000256" key="2">
    <source>
        <dbReference type="ARBA" id="ARBA00022475"/>
    </source>
</evidence>
<dbReference type="Pfam" id="PF12704">
    <property type="entry name" value="MacB_PCD"/>
    <property type="match status" value="2"/>
</dbReference>
<feature type="transmembrane region" description="Helical" evidence="6">
    <location>
        <begin position="284"/>
        <end position="303"/>
    </location>
</feature>
<dbReference type="EMBL" id="CP117167">
    <property type="protein sequence ID" value="WCT11071.1"/>
    <property type="molecule type" value="Genomic_DNA"/>
</dbReference>
<protein>
    <submittedName>
        <fullName evidence="9">ABC transporter permease</fullName>
    </submittedName>
</protein>
<feature type="domain" description="MacB-like periplasmic core" evidence="8">
    <location>
        <begin position="429"/>
        <end position="632"/>
    </location>
</feature>
<evidence type="ECO:0000313" key="10">
    <source>
        <dbReference type="Proteomes" id="UP001216139"/>
    </source>
</evidence>
<evidence type="ECO:0000256" key="6">
    <source>
        <dbReference type="SAM" id="Phobius"/>
    </source>
</evidence>
<dbReference type="InterPro" id="IPR025857">
    <property type="entry name" value="MacB_PCD"/>
</dbReference>
<feature type="transmembrane region" description="Helical" evidence="6">
    <location>
        <begin position="418"/>
        <end position="442"/>
    </location>
</feature>
<evidence type="ECO:0000256" key="1">
    <source>
        <dbReference type="ARBA" id="ARBA00004651"/>
    </source>
</evidence>
<gene>
    <name evidence="9" type="ORF">PQO05_20235</name>
</gene>
<feature type="domain" description="ABC3 transporter permease C-terminal" evidence="7">
    <location>
        <begin position="669"/>
        <end position="780"/>
    </location>
</feature>
<evidence type="ECO:0000259" key="7">
    <source>
        <dbReference type="Pfam" id="PF02687"/>
    </source>
</evidence>
<feature type="transmembrane region" description="Helical" evidence="6">
    <location>
        <begin position="752"/>
        <end position="774"/>
    </location>
</feature>
<evidence type="ECO:0000256" key="3">
    <source>
        <dbReference type="ARBA" id="ARBA00022692"/>
    </source>
</evidence>
<feature type="transmembrane region" description="Helical" evidence="6">
    <location>
        <begin position="337"/>
        <end position="355"/>
    </location>
</feature>
<feature type="domain" description="ABC3 transporter permease C-terminal" evidence="7">
    <location>
        <begin position="287"/>
        <end position="402"/>
    </location>
</feature>
<accession>A0ABY7T3W5</accession>
<dbReference type="PANTHER" id="PTHR30572">
    <property type="entry name" value="MEMBRANE COMPONENT OF TRANSPORTER-RELATED"/>
    <property type="match status" value="1"/>
</dbReference>
<keyword evidence="3 6" id="KW-0812">Transmembrane</keyword>
<keyword evidence="10" id="KW-1185">Reference proteome</keyword>
<dbReference type="PANTHER" id="PTHR30572:SF18">
    <property type="entry name" value="ABC-TYPE MACROLIDE FAMILY EXPORT SYSTEM PERMEASE COMPONENT 2"/>
    <property type="match status" value="1"/>
</dbReference>
<dbReference type="InterPro" id="IPR050250">
    <property type="entry name" value="Macrolide_Exporter_MacB"/>
</dbReference>
<feature type="transmembrane region" description="Helical" evidence="6">
    <location>
        <begin position="21"/>
        <end position="41"/>
    </location>
</feature>
<keyword evidence="4 6" id="KW-1133">Transmembrane helix</keyword>
<reference evidence="9 10" key="1">
    <citation type="submission" date="2023-02" db="EMBL/GenBank/DDBJ databases">
        <title>Genome sequence of Mucilaginibacter jinjuensis strain KACC 16571.</title>
        <authorList>
            <person name="Kim S."/>
            <person name="Heo J."/>
            <person name="Kwon S.-W."/>
        </authorList>
    </citation>
    <scope>NUCLEOTIDE SEQUENCE [LARGE SCALE GENOMIC DNA]</scope>
    <source>
        <strain evidence="9 10">KACC 16571</strain>
    </source>
</reference>
<feature type="transmembrane region" description="Helical" evidence="6">
    <location>
        <begin position="375"/>
        <end position="397"/>
    </location>
</feature>
<keyword evidence="2" id="KW-1003">Cell membrane</keyword>
<evidence type="ECO:0000256" key="4">
    <source>
        <dbReference type="ARBA" id="ARBA00022989"/>
    </source>
</evidence>